<evidence type="ECO:0000313" key="1">
    <source>
        <dbReference type="EMBL" id="KHE90788.1"/>
    </source>
</evidence>
<accession>A0A0B0EI48</accession>
<name>A0A0B0EI48_9BACT</name>
<gene>
    <name evidence="1" type="ORF">SCABRO_03472</name>
</gene>
<comment type="caution">
    <text evidence="1">The sequence shown here is derived from an EMBL/GenBank/DDBJ whole genome shotgun (WGS) entry which is preliminary data.</text>
</comment>
<protein>
    <submittedName>
        <fullName evidence="1">Uncharacterized protein</fullName>
    </submittedName>
</protein>
<reference evidence="1 2" key="1">
    <citation type="submission" date="2014-10" db="EMBL/GenBank/DDBJ databases">
        <title>Draft genome of anammox bacterium scalindua brodae, obtained using differential coverage binning of sequence data from two enrichment reactors.</title>
        <authorList>
            <person name="Speth D.R."/>
            <person name="Russ L."/>
            <person name="Kartal B."/>
            <person name="Op den Camp H.J."/>
            <person name="Dutilh B.E."/>
            <person name="Jetten M.S."/>
        </authorList>
    </citation>
    <scope>NUCLEOTIDE SEQUENCE [LARGE SCALE GENOMIC DNA]</scope>
    <source>
        <strain evidence="1">RU1</strain>
    </source>
</reference>
<proteinExistence type="predicted"/>
<dbReference type="EMBL" id="JRYO01000241">
    <property type="protein sequence ID" value="KHE90788.1"/>
    <property type="molecule type" value="Genomic_DNA"/>
</dbReference>
<organism evidence="1 2">
    <name type="scientific">Candidatus Scalindua brodae</name>
    <dbReference type="NCBI Taxonomy" id="237368"/>
    <lineage>
        <taxon>Bacteria</taxon>
        <taxon>Pseudomonadati</taxon>
        <taxon>Planctomycetota</taxon>
        <taxon>Candidatus Brocadiia</taxon>
        <taxon>Candidatus Brocadiales</taxon>
        <taxon>Candidatus Scalinduaceae</taxon>
        <taxon>Candidatus Scalindua</taxon>
    </lineage>
</organism>
<sequence length="112" mass="12780">MKYKDIVKKLTCVYNNGYFNNHHSPETHGTGEYNQFAYTTIGTCECPKCIAHALAFGITDHYRDHEITGEIVEELMNIYGKFGIDNLKDAFKEEERDSPGIFKPDGELNLTI</sequence>
<dbReference type="AlphaFoldDB" id="A0A0B0EI48"/>
<dbReference type="Proteomes" id="UP000030652">
    <property type="component" value="Unassembled WGS sequence"/>
</dbReference>
<evidence type="ECO:0000313" key="2">
    <source>
        <dbReference type="Proteomes" id="UP000030652"/>
    </source>
</evidence>